<name>A0ABX7V1M1_9GAMM</name>
<accession>A0ABX7V1M1</accession>
<gene>
    <name evidence="2" type="ORF">HC231_09770</name>
</gene>
<feature type="transmembrane region" description="Helical" evidence="1">
    <location>
        <begin position="96"/>
        <end position="114"/>
    </location>
</feature>
<feature type="transmembrane region" description="Helical" evidence="1">
    <location>
        <begin position="39"/>
        <end position="59"/>
    </location>
</feature>
<proteinExistence type="predicted"/>
<keyword evidence="3" id="KW-1185">Reference proteome</keyword>
<evidence type="ECO:0000313" key="3">
    <source>
        <dbReference type="Proteomes" id="UP000671960"/>
    </source>
</evidence>
<protein>
    <recommendedName>
        <fullName evidence="4">Transporter</fullName>
    </recommendedName>
</protein>
<evidence type="ECO:0008006" key="4">
    <source>
        <dbReference type="Google" id="ProtNLM"/>
    </source>
</evidence>
<sequence>MKLIFRQFIFLLFSAVIVMLAVMALFLDVQWLHNEVKETSITEISQASILAAIVCSNLFQAVRSREGKRGFVLIAGFFGCMLIREMDFVFDMIAHGSWLWFALSVAIGTIFFCFKKPSDTIHQLTVFIRHPAYGMMFSGLLCVLVFSRLFGMQVLWQDLMRDGYIRSVKNIVEEGTELFGYALCLISTFWFMARSNEKKAL</sequence>
<keyword evidence="1" id="KW-1133">Transmembrane helix</keyword>
<keyword evidence="1" id="KW-0472">Membrane</keyword>
<evidence type="ECO:0000313" key="2">
    <source>
        <dbReference type="EMBL" id="QTF10752.1"/>
    </source>
</evidence>
<feature type="transmembrane region" description="Helical" evidence="1">
    <location>
        <begin position="176"/>
        <end position="193"/>
    </location>
</feature>
<feature type="transmembrane region" description="Helical" evidence="1">
    <location>
        <begin position="7"/>
        <end position="27"/>
    </location>
</feature>
<dbReference type="Proteomes" id="UP000671960">
    <property type="component" value="Chromosome"/>
</dbReference>
<reference evidence="2 3" key="1">
    <citation type="submission" date="2020-03" db="EMBL/GenBank/DDBJ databases">
        <authorList>
            <person name="Bakhshi Ganjeh M."/>
        </authorList>
    </citation>
    <scope>NUCLEOTIDE SEQUENCE [LARGE SCALE GENOMIC DNA]</scope>
    <source>
        <strain evidence="3">Iran 50</strain>
    </source>
</reference>
<evidence type="ECO:0000256" key="1">
    <source>
        <dbReference type="SAM" id="Phobius"/>
    </source>
</evidence>
<dbReference type="EMBL" id="CP050854">
    <property type="protein sequence ID" value="QTF10752.1"/>
    <property type="molecule type" value="Genomic_DNA"/>
</dbReference>
<feature type="transmembrane region" description="Helical" evidence="1">
    <location>
        <begin position="135"/>
        <end position="156"/>
    </location>
</feature>
<keyword evidence="1" id="KW-0812">Transmembrane</keyword>
<feature type="transmembrane region" description="Helical" evidence="1">
    <location>
        <begin position="71"/>
        <end position="90"/>
    </location>
</feature>
<organism evidence="2 3">
    <name type="scientific">Brenneria izadpanahii</name>
    <dbReference type="NCBI Taxonomy" id="2722756"/>
    <lineage>
        <taxon>Bacteria</taxon>
        <taxon>Pseudomonadati</taxon>
        <taxon>Pseudomonadota</taxon>
        <taxon>Gammaproteobacteria</taxon>
        <taxon>Enterobacterales</taxon>
        <taxon>Pectobacteriaceae</taxon>
        <taxon>Brenneria</taxon>
    </lineage>
</organism>